<keyword evidence="7" id="KW-0406">Ion transport</keyword>
<evidence type="ECO:0000256" key="7">
    <source>
        <dbReference type="ARBA" id="ARBA00023065"/>
    </source>
</evidence>
<evidence type="ECO:0000256" key="8">
    <source>
        <dbReference type="ARBA" id="ARBA00023136"/>
    </source>
</evidence>
<evidence type="ECO:0000313" key="14">
    <source>
        <dbReference type="Proteomes" id="UP000832041"/>
    </source>
</evidence>
<dbReference type="Gene3D" id="1.10.287.70">
    <property type="match status" value="1"/>
</dbReference>
<comment type="subcellular location">
    <subcellularLocation>
        <location evidence="1">Membrane</location>
        <topology evidence="1">Multi-pass membrane protein</topology>
    </subcellularLocation>
</comment>
<evidence type="ECO:0000259" key="12">
    <source>
        <dbReference type="Pfam" id="PF00520"/>
    </source>
</evidence>
<accession>A0ABY4L5C2</accession>
<dbReference type="EMBL" id="CP051627">
    <property type="protein sequence ID" value="UPT22891.1"/>
    <property type="molecule type" value="Genomic_DNA"/>
</dbReference>
<proteinExistence type="predicted"/>
<feature type="region of interest" description="Disordered" evidence="10">
    <location>
        <begin position="290"/>
        <end position="310"/>
    </location>
</feature>
<organism evidence="13 14">
    <name type="scientific">Thermobifida alba</name>
    <name type="common">Thermomonospora alba</name>
    <dbReference type="NCBI Taxonomy" id="53522"/>
    <lineage>
        <taxon>Bacteria</taxon>
        <taxon>Bacillati</taxon>
        <taxon>Actinomycetota</taxon>
        <taxon>Actinomycetes</taxon>
        <taxon>Streptosporangiales</taxon>
        <taxon>Nocardiopsidaceae</taxon>
        <taxon>Thermobifida</taxon>
    </lineage>
</organism>
<evidence type="ECO:0000256" key="2">
    <source>
        <dbReference type="ARBA" id="ARBA00022448"/>
    </source>
</evidence>
<dbReference type="PANTHER" id="PTHR45628">
    <property type="entry name" value="VOLTAGE-DEPENDENT CALCIUM CHANNEL TYPE A SUBUNIT ALPHA-1"/>
    <property type="match status" value="1"/>
</dbReference>
<dbReference type="RefSeq" id="WP_248591397.1">
    <property type="nucleotide sequence ID" value="NZ_BAABEB010000011.1"/>
</dbReference>
<keyword evidence="8 11" id="KW-0472">Membrane</keyword>
<dbReference type="InterPro" id="IPR050599">
    <property type="entry name" value="VDCC_alpha-1_subunit"/>
</dbReference>
<dbReference type="SUPFAM" id="SSF81324">
    <property type="entry name" value="Voltage-gated potassium channels"/>
    <property type="match status" value="1"/>
</dbReference>
<keyword evidence="5" id="KW-0851">Voltage-gated channel</keyword>
<keyword evidence="4" id="KW-0106">Calcium</keyword>
<evidence type="ECO:0000256" key="10">
    <source>
        <dbReference type="SAM" id="MobiDB-lite"/>
    </source>
</evidence>
<keyword evidence="9" id="KW-0407">Ion channel</keyword>
<gene>
    <name evidence="13" type="ORF">FOF52_19685</name>
</gene>
<dbReference type="InterPro" id="IPR027359">
    <property type="entry name" value="Volt_channel_dom_sf"/>
</dbReference>
<evidence type="ECO:0000256" key="6">
    <source>
        <dbReference type="ARBA" id="ARBA00022989"/>
    </source>
</evidence>
<feature type="domain" description="Ion transport" evidence="12">
    <location>
        <begin position="16"/>
        <end position="228"/>
    </location>
</feature>
<evidence type="ECO:0000256" key="5">
    <source>
        <dbReference type="ARBA" id="ARBA00022882"/>
    </source>
</evidence>
<dbReference type="Pfam" id="PF00520">
    <property type="entry name" value="Ion_trans"/>
    <property type="match status" value="1"/>
</dbReference>
<feature type="transmembrane region" description="Helical" evidence="11">
    <location>
        <begin position="164"/>
        <end position="185"/>
    </location>
</feature>
<protein>
    <submittedName>
        <fullName evidence="13">Ion transporter</fullName>
    </submittedName>
</protein>
<evidence type="ECO:0000256" key="9">
    <source>
        <dbReference type="ARBA" id="ARBA00023303"/>
    </source>
</evidence>
<dbReference type="InterPro" id="IPR005821">
    <property type="entry name" value="Ion_trans_dom"/>
</dbReference>
<feature type="transmembrane region" description="Helical" evidence="11">
    <location>
        <begin position="83"/>
        <end position="107"/>
    </location>
</feature>
<evidence type="ECO:0000256" key="11">
    <source>
        <dbReference type="SAM" id="Phobius"/>
    </source>
</evidence>
<dbReference type="PANTHER" id="PTHR45628:SF38">
    <property type="entry name" value="SODIUM CHANNEL PROTEIN"/>
    <property type="match status" value="1"/>
</dbReference>
<evidence type="ECO:0000256" key="1">
    <source>
        <dbReference type="ARBA" id="ARBA00004141"/>
    </source>
</evidence>
<dbReference type="Proteomes" id="UP000832041">
    <property type="component" value="Chromosome"/>
</dbReference>
<evidence type="ECO:0000313" key="13">
    <source>
        <dbReference type="EMBL" id="UPT22891.1"/>
    </source>
</evidence>
<evidence type="ECO:0000256" key="3">
    <source>
        <dbReference type="ARBA" id="ARBA00022692"/>
    </source>
</evidence>
<keyword evidence="3 11" id="KW-0812">Transmembrane</keyword>
<feature type="transmembrane region" description="Helical" evidence="11">
    <location>
        <begin position="21"/>
        <end position="39"/>
    </location>
</feature>
<keyword evidence="2" id="KW-0813">Transport</keyword>
<name>A0ABY4L5C2_THEAE</name>
<evidence type="ECO:0000256" key="4">
    <source>
        <dbReference type="ARBA" id="ARBA00022837"/>
    </source>
</evidence>
<feature type="transmembrane region" description="Helical" evidence="11">
    <location>
        <begin position="127"/>
        <end position="152"/>
    </location>
</feature>
<sequence length="310" mass="35510">MANWELRRRATCLVDSRWFQNIVIVAILVNGVILGLETYETEFWWLDDNWILVEGCFLAFFVTELALKVFARGTAFFRDVWNWFDLVVVGVALIPLTGSFAVLRLVRVLRLLRLVSVVPSLRHIVNALFRSVPGLGTVIALLFVVMYTAAVMGEQLFGEISPDYFGDLGTTLYTLFMLLTTENWPDISDSVIKDAPYAWIFFVSYIVVSAFIVLNLIIGVIVTTMEEEVNAHRWAEDQELELEQHRQVMLRLEQLGEQVAVLSAQLRTLGVAVEEVTVQRADGQDAVRRAKRPLAARRRRARRRHRRRDA</sequence>
<feature type="transmembrane region" description="Helical" evidence="11">
    <location>
        <begin position="197"/>
        <end position="223"/>
    </location>
</feature>
<keyword evidence="14" id="KW-1185">Reference proteome</keyword>
<dbReference type="Gene3D" id="1.20.120.350">
    <property type="entry name" value="Voltage-gated potassium channels. Chain C"/>
    <property type="match status" value="1"/>
</dbReference>
<reference evidence="13 14" key="1">
    <citation type="submission" date="2020-04" db="EMBL/GenBank/DDBJ databases">
        <title>Thermobifida alba genome sequencing and assembly.</title>
        <authorList>
            <person name="Luzics S."/>
            <person name="Horvath B."/>
            <person name="Nagy I."/>
            <person name="Toth A."/>
            <person name="Nagy I."/>
            <person name="Kukolya J."/>
        </authorList>
    </citation>
    <scope>NUCLEOTIDE SEQUENCE [LARGE SCALE GENOMIC DNA]</scope>
    <source>
        <strain evidence="13 14">DSM 43795</strain>
    </source>
</reference>
<feature type="transmembrane region" description="Helical" evidence="11">
    <location>
        <begin position="51"/>
        <end position="71"/>
    </location>
</feature>
<keyword evidence="6 11" id="KW-1133">Transmembrane helix</keyword>